<evidence type="ECO:0000256" key="1">
    <source>
        <dbReference type="SAM" id="MobiDB-lite"/>
    </source>
</evidence>
<sequence>MSERDGHPQAVVVTGPPGSGKSTLAALLARGLGAALLDLDTATADLTAVVVGLLGVEDLDDPVLARTTRAARYAAIAAVAEENLRLGLGVVLVAPFTAERRDPSAWAALAARLEAAGGRPSLVWLDIEPAAVEERLRRRAAARDVPRLARESGVSGLDLTAPRVPHIRADASQAPEALATAVLERVLGGSVREDVPSVS</sequence>
<dbReference type="AlphaFoldDB" id="A0A510UY47"/>
<feature type="region of interest" description="Disordered" evidence="1">
    <location>
        <begin position="1"/>
        <end position="20"/>
    </location>
</feature>
<evidence type="ECO:0000313" key="2">
    <source>
        <dbReference type="EMBL" id="GEK19593.1"/>
    </source>
</evidence>
<dbReference type="OrthoDB" id="198115at2"/>
<dbReference type="SUPFAM" id="SSF52540">
    <property type="entry name" value="P-loop containing nucleoside triphosphate hydrolases"/>
    <property type="match status" value="1"/>
</dbReference>
<organism evidence="2 3">
    <name type="scientific">Cellulomonas xylanilytica</name>
    <dbReference type="NCBI Taxonomy" id="233583"/>
    <lineage>
        <taxon>Bacteria</taxon>
        <taxon>Bacillati</taxon>
        <taxon>Actinomycetota</taxon>
        <taxon>Actinomycetes</taxon>
        <taxon>Micrococcales</taxon>
        <taxon>Cellulomonadaceae</taxon>
        <taxon>Cellulomonas</taxon>
    </lineage>
</organism>
<keyword evidence="3" id="KW-1185">Reference proteome</keyword>
<dbReference type="Pfam" id="PF13671">
    <property type="entry name" value="AAA_33"/>
    <property type="match status" value="1"/>
</dbReference>
<accession>A0A510UY47</accession>
<dbReference type="InterPro" id="IPR027417">
    <property type="entry name" value="P-loop_NTPase"/>
</dbReference>
<reference evidence="2 3" key="1">
    <citation type="submission" date="2019-07" db="EMBL/GenBank/DDBJ databases">
        <title>Whole genome shotgun sequence of Cellulomonas xylanilytica NBRC 101102.</title>
        <authorList>
            <person name="Hosoyama A."/>
            <person name="Uohara A."/>
            <person name="Ohji S."/>
            <person name="Ichikawa N."/>
        </authorList>
    </citation>
    <scope>NUCLEOTIDE SEQUENCE [LARGE SCALE GENOMIC DNA]</scope>
    <source>
        <strain evidence="2 3">NBRC 101102</strain>
    </source>
</reference>
<gene>
    <name evidence="2" type="ORF">CXY01_01130</name>
</gene>
<dbReference type="RefSeq" id="WP_146925129.1">
    <property type="nucleotide sequence ID" value="NZ_BJUB01000001.1"/>
</dbReference>
<evidence type="ECO:0000313" key="3">
    <source>
        <dbReference type="Proteomes" id="UP000321118"/>
    </source>
</evidence>
<name>A0A510UY47_9CELL</name>
<dbReference type="PANTHER" id="PTHR37807">
    <property type="entry name" value="OS07G0160300 PROTEIN"/>
    <property type="match status" value="1"/>
</dbReference>
<dbReference type="PANTHER" id="PTHR37807:SF3">
    <property type="entry name" value="OS07G0160300 PROTEIN"/>
    <property type="match status" value="1"/>
</dbReference>
<proteinExistence type="predicted"/>
<dbReference type="EMBL" id="BJUB01000001">
    <property type="protein sequence ID" value="GEK19593.1"/>
    <property type="molecule type" value="Genomic_DNA"/>
</dbReference>
<dbReference type="Gene3D" id="3.40.50.300">
    <property type="entry name" value="P-loop containing nucleotide triphosphate hydrolases"/>
    <property type="match status" value="1"/>
</dbReference>
<protein>
    <recommendedName>
        <fullName evidence="4">Adenylyl-sulfate kinase</fullName>
    </recommendedName>
</protein>
<evidence type="ECO:0008006" key="4">
    <source>
        <dbReference type="Google" id="ProtNLM"/>
    </source>
</evidence>
<dbReference type="Proteomes" id="UP000321118">
    <property type="component" value="Unassembled WGS sequence"/>
</dbReference>
<comment type="caution">
    <text evidence="2">The sequence shown here is derived from an EMBL/GenBank/DDBJ whole genome shotgun (WGS) entry which is preliminary data.</text>
</comment>